<feature type="compositionally biased region" description="Polar residues" evidence="4">
    <location>
        <begin position="135"/>
        <end position="150"/>
    </location>
</feature>
<dbReference type="InterPro" id="IPR001841">
    <property type="entry name" value="Znf_RING"/>
</dbReference>
<dbReference type="InterPro" id="IPR013083">
    <property type="entry name" value="Znf_RING/FYVE/PHD"/>
</dbReference>
<dbReference type="OrthoDB" id="408631at2759"/>
<dbReference type="SMART" id="SM00184">
    <property type="entry name" value="RING"/>
    <property type="match status" value="1"/>
</dbReference>
<reference evidence="7" key="1">
    <citation type="journal article" date="2020" name="Fungal Divers.">
        <title>Resolving the Mortierellaceae phylogeny through synthesis of multi-gene phylogenetics and phylogenomics.</title>
        <authorList>
            <person name="Vandepol N."/>
            <person name="Liber J."/>
            <person name="Desiro A."/>
            <person name="Na H."/>
            <person name="Kennedy M."/>
            <person name="Barry K."/>
            <person name="Grigoriev I.V."/>
            <person name="Miller A.N."/>
            <person name="O'Donnell K."/>
            <person name="Stajich J.E."/>
            <person name="Bonito G."/>
        </authorList>
    </citation>
    <scope>NUCLEOTIDE SEQUENCE</scope>
    <source>
        <strain evidence="7">REB-010B</strain>
    </source>
</reference>
<dbReference type="PROSITE" id="PS50089">
    <property type="entry name" value="ZF_RING_2"/>
    <property type="match status" value="1"/>
</dbReference>
<keyword evidence="5" id="KW-1133">Transmembrane helix</keyword>
<keyword evidence="3" id="KW-0862">Zinc</keyword>
<dbReference type="Gene3D" id="3.30.40.10">
    <property type="entry name" value="Zinc/RING finger domain, C3HC4 (zinc finger)"/>
    <property type="match status" value="1"/>
</dbReference>
<feature type="region of interest" description="Disordered" evidence="4">
    <location>
        <begin position="1"/>
        <end position="25"/>
    </location>
</feature>
<dbReference type="GO" id="GO:0016787">
    <property type="term" value="F:hydrolase activity"/>
    <property type="evidence" value="ECO:0007669"/>
    <property type="project" value="UniProtKB-KW"/>
</dbReference>
<evidence type="ECO:0000256" key="2">
    <source>
        <dbReference type="ARBA" id="ARBA00022801"/>
    </source>
</evidence>
<evidence type="ECO:0000256" key="3">
    <source>
        <dbReference type="PROSITE-ProRule" id="PRU00175"/>
    </source>
</evidence>
<dbReference type="Proteomes" id="UP000738325">
    <property type="component" value="Unassembled WGS sequence"/>
</dbReference>
<keyword evidence="2" id="KW-0378">Hydrolase</keyword>
<evidence type="ECO:0000256" key="4">
    <source>
        <dbReference type="SAM" id="MobiDB-lite"/>
    </source>
</evidence>
<evidence type="ECO:0000313" key="8">
    <source>
        <dbReference type="Proteomes" id="UP000738325"/>
    </source>
</evidence>
<dbReference type="AlphaFoldDB" id="A0A9P6R7K8"/>
<evidence type="ECO:0000256" key="5">
    <source>
        <dbReference type="SAM" id="Phobius"/>
    </source>
</evidence>
<evidence type="ECO:0000256" key="1">
    <source>
        <dbReference type="ARBA" id="ARBA00010515"/>
    </source>
</evidence>
<dbReference type="Pfam" id="PF13639">
    <property type="entry name" value="zf-RING_2"/>
    <property type="match status" value="1"/>
</dbReference>
<feature type="region of interest" description="Disordered" evidence="4">
    <location>
        <begin position="135"/>
        <end position="169"/>
    </location>
</feature>
<protein>
    <recommendedName>
        <fullName evidence="6">RING-type domain-containing protein</fullName>
    </recommendedName>
</protein>
<dbReference type="PROSITE" id="PS01173">
    <property type="entry name" value="LIPASE_GDXG_HIS"/>
    <property type="match status" value="1"/>
</dbReference>
<dbReference type="PANTHER" id="PTHR48081:SF8">
    <property type="entry name" value="ALPHA_BETA HYDROLASE FOLD-3 DOMAIN-CONTAINING PROTEIN-RELATED"/>
    <property type="match status" value="1"/>
</dbReference>
<keyword evidence="5" id="KW-0472">Membrane</keyword>
<dbReference type="GO" id="GO:0008270">
    <property type="term" value="F:zinc ion binding"/>
    <property type="evidence" value="ECO:0007669"/>
    <property type="project" value="UniProtKB-KW"/>
</dbReference>
<feature type="compositionally biased region" description="Acidic residues" evidence="4">
    <location>
        <begin position="16"/>
        <end position="25"/>
    </location>
</feature>
<evidence type="ECO:0000313" key="7">
    <source>
        <dbReference type="EMBL" id="KAG0313613.1"/>
    </source>
</evidence>
<dbReference type="SUPFAM" id="SSF53474">
    <property type="entry name" value="alpha/beta-Hydrolases"/>
    <property type="match status" value="1"/>
</dbReference>
<accession>A0A9P6R7K8</accession>
<keyword evidence="3" id="KW-0863">Zinc-finger</keyword>
<dbReference type="SUPFAM" id="SSF57850">
    <property type="entry name" value="RING/U-box"/>
    <property type="match status" value="1"/>
</dbReference>
<feature type="compositionally biased region" description="Low complexity" evidence="4">
    <location>
        <begin position="187"/>
        <end position="219"/>
    </location>
</feature>
<feature type="domain" description="RING-type" evidence="6">
    <location>
        <begin position="268"/>
        <end position="310"/>
    </location>
</feature>
<sequence length="776" mass="84629">MVPPTISPWTGQNDTSDPDTENYDEVWETQPPTRFRHTPRLHDPSTNHVLQAGAYLSARVLTVGGLTLLLVGLCCVFAVLMRFNRHQHRRVQHVEPNKPLVLTQNIINHNLPIRIYPSQERLLVDHHNRVLGTAETSVTANDASSKSIQDAASDATSKEQQHQHRSPWSFSKGLGLVERLYYRSMNNGGSSSNSNSNINSNNNSNSNINSSDNGNGNSGANLLDSAIPFTTIKTTTPTAPHSPQLDTGIGDVKIAIVEEEVVIEESSCSICLTEYERDERLRILPCGHEYHTACIDVWLTCKSTQCPLCKHDLLEDISLSSTTAKLVDALKLIVPKIPLILSTTLHHFTLGPPKPSWTIKFSLTVALMRSFVTHLNHIPIKQSQTLSRISDEEAPVRPGAVASAISIAKSYRDKAAEHMERLLNLKGIDAAKLGWDWKNDPVAQEPMVCEWTEMAIKDSNHADGRTILYLHGGGYFLGSIQTHRWASAKMARFGGAKVLSIDYRLAPDSPFPAAVVDAIAAYLFLLHPPADSGILPVDPRNLVIMGDSAGGGLTFATMLAIRDAGLPMPAGIVGLSPWLDLLHSMPSVLTNATSDYLPSEGFTQGGLGSIRRLGKLAASMGPNDVLLEHPDLPDLQYYATNAVLSCSYVSPLVEESLEGACSMLVIAGDGEMLRDEAIVFAKKNAGASPTLQLLMYDDMPHVFPMFEFLPTADNAMEQAGDFIRHVTLDGKPIANKSMFRVGVDGRRRPLEEDAVVGWEGRVGKLGGGHEILASLQ</sequence>
<keyword evidence="3" id="KW-0479">Metal-binding</keyword>
<keyword evidence="5" id="KW-0812">Transmembrane</keyword>
<dbReference type="InterPro" id="IPR029058">
    <property type="entry name" value="AB_hydrolase_fold"/>
</dbReference>
<dbReference type="InterPro" id="IPR050300">
    <property type="entry name" value="GDXG_lipolytic_enzyme"/>
</dbReference>
<dbReference type="CDD" id="cd16454">
    <property type="entry name" value="RING-H2_PA-TM-RING"/>
    <property type="match status" value="1"/>
</dbReference>
<dbReference type="EMBL" id="JAAAIP010000688">
    <property type="protein sequence ID" value="KAG0313613.1"/>
    <property type="molecule type" value="Genomic_DNA"/>
</dbReference>
<name>A0A9P6R7K8_9FUNG</name>
<dbReference type="InterPro" id="IPR002168">
    <property type="entry name" value="Lipase_GDXG_HIS_AS"/>
</dbReference>
<dbReference type="PANTHER" id="PTHR48081">
    <property type="entry name" value="AB HYDROLASE SUPERFAMILY PROTEIN C4A8.06C"/>
    <property type="match status" value="1"/>
</dbReference>
<evidence type="ECO:0000259" key="6">
    <source>
        <dbReference type="PROSITE" id="PS50089"/>
    </source>
</evidence>
<keyword evidence="8" id="KW-1185">Reference proteome</keyword>
<gene>
    <name evidence="7" type="ORF">BGZ99_008684</name>
</gene>
<comment type="caution">
    <text evidence="7">The sequence shown here is derived from an EMBL/GenBank/DDBJ whole genome shotgun (WGS) entry which is preliminary data.</text>
</comment>
<feature type="transmembrane region" description="Helical" evidence="5">
    <location>
        <begin position="60"/>
        <end position="80"/>
    </location>
</feature>
<dbReference type="InterPro" id="IPR013094">
    <property type="entry name" value="AB_hydrolase_3"/>
</dbReference>
<proteinExistence type="inferred from homology"/>
<comment type="similarity">
    <text evidence="1">Belongs to the 'GDXG' lipolytic enzyme family.</text>
</comment>
<feature type="region of interest" description="Disordered" evidence="4">
    <location>
        <begin position="187"/>
        <end position="220"/>
    </location>
</feature>
<dbReference type="Pfam" id="PF07859">
    <property type="entry name" value="Abhydrolase_3"/>
    <property type="match status" value="1"/>
</dbReference>
<dbReference type="Gene3D" id="3.40.50.1820">
    <property type="entry name" value="alpha/beta hydrolase"/>
    <property type="match status" value="1"/>
</dbReference>
<organism evidence="7 8">
    <name type="scientific">Dissophora globulifera</name>
    <dbReference type="NCBI Taxonomy" id="979702"/>
    <lineage>
        <taxon>Eukaryota</taxon>
        <taxon>Fungi</taxon>
        <taxon>Fungi incertae sedis</taxon>
        <taxon>Mucoromycota</taxon>
        <taxon>Mortierellomycotina</taxon>
        <taxon>Mortierellomycetes</taxon>
        <taxon>Mortierellales</taxon>
        <taxon>Mortierellaceae</taxon>
        <taxon>Dissophora</taxon>
    </lineage>
</organism>